<proteinExistence type="predicted"/>
<gene>
    <name evidence="2" type="ORF">P691DRAFT_782956</name>
</gene>
<dbReference type="OrthoDB" id="3131566at2759"/>
<feature type="region of interest" description="Disordered" evidence="1">
    <location>
        <begin position="193"/>
        <end position="280"/>
    </location>
</feature>
<sequence>MAELAKAKEEEEHRHKAELAELRAQHWQELEALTSQTPVHQPLPLSLPTAQEMSGPSWPLLPAVPAPPAVPQAVEATCPVPTGNTPQPPLLTRVPATASMVNFKTPAIAPMGGWLHPRPVPVVASAPLPPPIPTALSKSSSKFSVSTTPAIAVLDNPDSSSPSASEGEDEVMIVLPLPPSSRCTCARKPCIPSPTPSSEFHSSNAESDSPLAASSKCPHEPLPASVAKAPQTQQSQDAPSISRASSHRVNLKVAPPPEPEEKPKVASTTRGKSATPSKVKMKPCNNEEFVRLRGIVAPVPILDNAADLFSIPSKEDMGPLANKFPPCNLCLFQHKKCEKHRSQLDKLDQQHIHVSWTQVQGLELLTQMSIASHQALISEFAADIVAAQEYHSNDPDYWVNSGLVMTKYAAEKLFEAAHDVVEDRSELDPITTARRLYHAQGHILKYCSATHGKTPPFWATLPKPAMFMERHQMAQVNMGLDPLPADAPDYVAPGADLPHSMYTPSSAKGWGKRRV</sequence>
<keyword evidence="3" id="KW-1185">Reference proteome</keyword>
<dbReference type="EMBL" id="MU152743">
    <property type="protein sequence ID" value="KAF9440216.1"/>
    <property type="molecule type" value="Genomic_DNA"/>
</dbReference>
<dbReference type="Proteomes" id="UP000807342">
    <property type="component" value="Unassembled WGS sequence"/>
</dbReference>
<evidence type="ECO:0000256" key="1">
    <source>
        <dbReference type="SAM" id="MobiDB-lite"/>
    </source>
</evidence>
<feature type="compositionally biased region" description="Polar residues" evidence="1">
    <location>
        <begin position="230"/>
        <end position="244"/>
    </location>
</feature>
<organism evidence="2 3">
    <name type="scientific">Macrolepiota fuliginosa MF-IS2</name>
    <dbReference type="NCBI Taxonomy" id="1400762"/>
    <lineage>
        <taxon>Eukaryota</taxon>
        <taxon>Fungi</taxon>
        <taxon>Dikarya</taxon>
        <taxon>Basidiomycota</taxon>
        <taxon>Agaricomycotina</taxon>
        <taxon>Agaricomycetes</taxon>
        <taxon>Agaricomycetidae</taxon>
        <taxon>Agaricales</taxon>
        <taxon>Agaricineae</taxon>
        <taxon>Agaricaceae</taxon>
        <taxon>Macrolepiota</taxon>
    </lineage>
</organism>
<protein>
    <submittedName>
        <fullName evidence="2">Uncharacterized protein</fullName>
    </submittedName>
</protein>
<evidence type="ECO:0000313" key="3">
    <source>
        <dbReference type="Proteomes" id="UP000807342"/>
    </source>
</evidence>
<dbReference type="AlphaFoldDB" id="A0A9P5WYI2"/>
<name>A0A9P5WYI2_9AGAR</name>
<feature type="compositionally biased region" description="Polar residues" evidence="1">
    <location>
        <begin position="196"/>
        <end position="207"/>
    </location>
</feature>
<accession>A0A9P5WYI2</accession>
<feature type="compositionally biased region" description="Polar residues" evidence="1">
    <location>
        <begin position="267"/>
        <end position="276"/>
    </location>
</feature>
<reference evidence="2" key="1">
    <citation type="submission" date="2020-11" db="EMBL/GenBank/DDBJ databases">
        <authorList>
            <consortium name="DOE Joint Genome Institute"/>
            <person name="Ahrendt S."/>
            <person name="Riley R."/>
            <person name="Andreopoulos W."/>
            <person name="Labutti K."/>
            <person name="Pangilinan J."/>
            <person name="Ruiz-Duenas F.J."/>
            <person name="Barrasa J.M."/>
            <person name="Sanchez-Garcia M."/>
            <person name="Camarero S."/>
            <person name="Miyauchi S."/>
            <person name="Serrano A."/>
            <person name="Linde D."/>
            <person name="Babiker R."/>
            <person name="Drula E."/>
            <person name="Ayuso-Fernandez I."/>
            <person name="Pacheco R."/>
            <person name="Padilla G."/>
            <person name="Ferreira P."/>
            <person name="Barriuso J."/>
            <person name="Kellner H."/>
            <person name="Castanera R."/>
            <person name="Alfaro M."/>
            <person name="Ramirez L."/>
            <person name="Pisabarro A.G."/>
            <person name="Kuo A."/>
            <person name="Tritt A."/>
            <person name="Lipzen A."/>
            <person name="He G."/>
            <person name="Yan M."/>
            <person name="Ng V."/>
            <person name="Cullen D."/>
            <person name="Martin F."/>
            <person name="Rosso M.-N."/>
            <person name="Henrissat B."/>
            <person name="Hibbett D."/>
            <person name="Martinez A.T."/>
            <person name="Grigoriev I.V."/>
        </authorList>
    </citation>
    <scope>NUCLEOTIDE SEQUENCE</scope>
    <source>
        <strain evidence="2">MF-IS2</strain>
    </source>
</reference>
<evidence type="ECO:0000313" key="2">
    <source>
        <dbReference type="EMBL" id="KAF9440216.1"/>
    </source>
</evidence>
<comment type="caution">
    <text evidence="2">The sequence shown here is derived from an EMBL/GenBank/DDBJ whole genome shotgun (WGS) entry which is preliminary data.</text>
</comment>